<comment type="caution">
    <text evidence="2">The sequence shown here is derived from an EMBL/GenBank/DDBJ whole genome shotgun (WGS) entry which is preliminary data.</text>
</comment>
<keyword evidence="3" id="KW-1185">Reference proteome</keyword>
<dbReference type="GO" id="GO:0003964">
    <property type="term" value="F:RNA-directed DNA polymerase activity"/>
    <property type="evidence" value="ECO:0007669"/>
    <property type="project" value="UniProtKB-KW"/>
</dbReference>
<sequence length="350" mass="39602">MRMMEEMVGMTGVTPASQEDIESLAKGLIDTMTWATEATMEKREAQCKAPRALWWNEDCSAACSAVVHAKEEQKGREEVWLLTSHLWHSEWSAKRTFFDKICSKAQPNNIWNINQWYRGCKTFSLPTLRALDGSLATTNVEKSELLHRTFFPHTPSTPVGSLVDRMTQEPEVLFPPISVLEVAANLAKCSNKSALGACSSNYQLLCWAFVDHAELITMLYNAMLTFEYHLSCFKNTLIAPIPKPNKFDLASPKAYRPISLLETLSKLFEKIMAKRFMAICGLGNKIPHEQFGGKDMSSCMDTGVALLHDVEKVWQEKRQALMVLLDILGYFNNIDHNLLTHIMEKMGFPT</sequence>
<accession>A0A5N5Q7P3</accession>
<evidence type="ECO:0000313" key="2">
    <source>
        <dbReference type="EMBL" id="KAB5587755.1"/>
    </source>
</evidence>
<reference evidence="2 3" key="1">
    <citation type="journal article" date="2019" name="Fungal Biol. Biotechnol.">
        <title>Draft genome sequence of fastidious pathogen Ceratobasidium theobromae, which causes vascular-streak dieback in Theobroma cacao.</title>
        <authorList>
            <person name="Ali S.S."/>
            <person name="Asman A."/>
            <person name="Shao J."/>
            <person name="Firmansyah A.P."/>
            <person name="Susilo A.W."/>
            <person name="Rosmana A."/>
            <person name="McMahon P."/>
            <person name="Junaid M."/>
            <person name="Guest D."/>
            <person name="Kheng T.Y."/>
            <person name="Meinhardt L.W."/>
            <person name="Bailey B.A."/>
        </authorList>
    </citation>
    <scope>NUCLEOTIDE SEQUENCE [LARGE SCALE GENOMIC DNA]</scope>
    <source>
        <strain evidence="2 3">CT2</strain>
    </source>
</reference>
<keyword evidence="2" id="KW-0548">Nucleotidyltransferase</keyword>
<dbReference type="Proteomes" id="UP000383932">
    <property type="component" value="Unassembled WGS sequence"/>
</dbReference>
<organism evidence="2 3">
    <name type="scientific">Ceratobasidium theobromae</name>
    <dbReference type="NCBI Taxonomy" id="1582974"/>
    <lineage>
        <taxon>Eukaryota</taxon>
        <taxon>Fungi</taxon>
        <taxon>Dikarya</taxon>
        <taxon>Basidiomycota</taxon>
        <taxon>Agaricomycotina</taxon>
        <taxon>Agaricomycetes</taxon>
        <taxon>Cantharellales</taxon>
        <taxon>Ceratobasidiaceae</taxon>
        <taxon>Ceratobasidium</taxon>
    </lineage>
</organism>
<dbReference type="EMBL" id="SSOP01000806">
    <property type="protein sequence ID" value="KAB5587755.1"/>
    <property type="molecule type" value="Genomic_DNA"/>
</dbReference>
<dbReference type="PROSITE" id="PS50878">
    <property type="entry name" value="RT_POL"/>
    <property type="match status" value="1"/>
</dbReference>
<dbReference type="OrthoDB" id="412006at2759"/>
<proteinExistence type="predicted"/>
<keyword evidence="2" id="KW-0808">Transferase</keyword>
<dbReference type="PANTHER" id="PTHR33481">
    <property type="entry name" value="REVERSE TRANSCRIPTASE"/>
    <property type="match status" value="1"/>
</dbReference>
<feature type="domain" description="Reverse transcriptase" evidence="1">
    <location>
        <begin position="222"/>
        <end position="350"/>
    </location>
</feature>
<dbReference type="InterPro" id="IPR000477">
    <property type="entry name" value="RT_dom"/>
</dbReference>
<gene>
    <name evidence="2" type="ORF">CTheo_8804</name>
</gene>
<evidence type="ECO:0000259" key="1">
    <source>
        <dbReference type="PROSITE" id="PS50878"/>
    </source>
</evidence>
<keyword evidence="2" id="KW-0695">RNA-directed DNA polymerase</keyword>
<dbReference type="PANTHER" id="PTHR33481:SF1">
    <property type="entry name" value="ENDONUCLEASE_EXONUCLEASE_PHOSPHATASE DOMAIN-CONTAINING PROTEIN-RELATED"/>
    <property type="match status" value="1"/>
</dbReference>
<dbReference type="AlphaFoldDB" id="A0A5N5Q7P3"/>
<dbReference type="Pfam" id="PF00078">
    <property type="entry name" value="RVT_1"/>
    <property type="match status" value="1"/>
</dbReference>
<evidence type="ECO:0000313" key="3">
    <source>
        <dbReference type="Proteomes" id="UP000383932"/>
    </source>
</evidence>
<protein>
    <submittedName>
        <fullName evidence="2">Reverse transcriptase</fullName>
    </submittedName>
</protein>
<name>A0A5N5Q7P3_9AGAM</name>